<dbReference type="GO" id="GO:0090522">
    <property type="term" value="P:vesicle tethering involved in exocytosis"/>
    <property type="evidence" value="ECO:0007669"/>
    <property type="project" value="InterPro"/>
</dbReference>
<dbReference type="GO" id="GO:0000145">
    <property type="term" value="C:exocyst"/>
    <property type="evidence" value="ECO:0007669"/>
    <property type="project" value="TreeGrafter"/>
</dbReference>
<keyword evidence="2" id="KW-0813">Transport</keyword>
<dbReference type="Proteomes" id="UP000728032">
    <property type="component" value="Unassembled WGS sequence"/>
</dbReference>
<evidence type="ECO:0000313" key="7">
    <source>
        <dbReference type="Proteomes" id="UP000728032"/>
    </source>
</evidence>
<comment type="similarity">
    <text evidence="1">Belongs to the SEC15 family.</text>
</comment>
<proteinExistence type="inferred from homology"/>
<gene>
    <name evidence="6" type="ORF">ONB1V03_LOCUS16665</name>
</gene>
<evidence type="ECO:0000256" key="4">
    <source>
        <dbReference type="ARBA" id="ARBA00023054"/>
    </source>
</evidence>
<dbReference type="Pfam" id="PF04091">
    <property type="entry name" value="Sec15_C"/>
    <property type="match status" value="1"/>
</dbReference>
<keyword evidence="3" id="KW-0268">Exocytosis</keyword>
<dbReference type="InterPro" id="IPR046361">
    <property type="entry name" value="EXOC6/Sec15_C"/>
</dbReference>
<dbReference type="Gene3D" id="1.10.357.30">
    <property type="entry name" value="Exocyst complex subunit Sec15 C-terminal domain, N-terminal subdomain"/>
    <property type="match status" value="1"/>
</dbReference>
<dbReference type="InterPro" id="IPR042045">
    <property type="entry name" value="EXOC6/Sec15_C_dom1"/>
</dbReference>
<dbReference type="InterPro" id="IPR007225">
    <property type="entry name" value="EXOC6/Sec15"/>
</dbReference>
<dbReference type="AlphaFoldDB" id="A0A7R9QW45"/>
<organism evidence="6">
    <name type="scientific">Oppiella nova</name>
    <dbReference type="NCBI Taxonomy" id="334625"/>
    <lineage>
        <taxon>Eukaryota</taxon>
        <taxon>Metazoa</taxon>
        <taxon>Ecdysozoa</taxon>
        <taxon>Arthropoda</taxon>
        <taxon>Chelicerata</taxon>
        <taxon>Arachnida</taxon>
        <taxon>Acari</taxon>
        <taxon>Acariformes</taxon>
        <taxon>Sarcoptiformes</taxon>
        <taxon>Oribatida</taxon>
        <taxon>Brachypylina</taxon>
        <taxon>Oppioidea</taxon>
        <taxon>Oppiidae</taxon>
        <taxon>Oppiella</taxon>
    </lineage>
</organism>
<dbReference type="GO" id="GO:0006893">
    <property type="term" value="P:Golgi to plasma membrane transport"/>
    <property type="evidence" value="ECO:0007669"/>
    <property type="project" value="TreeGrafter"/>
</dbReference>
<sequence length="433" mass="50052">MRDQYNDILMKQWVHVFKTIFDADTYHPIQVNNQSEYMEVNNEFPFYETEVVSLQANAEFPKKFPFSSFVPKIYREVKQFIYTCLKFSEDLNLNQTEIEDRVRKSTNLLLTRTLNECLSSLIKKPNLGLLQLIQITINTNYLEDSSIYLEDFISKTINQSSVVSVTSPNSIMPSAIDSSHLARLQGRTMFKDIRADAESQIYIRLNQKIDEFLELANYDWMLVESPGMASPYISDLIAFLKSTFEAFTNLPLKVAQTACLSACKHIASSLLHFLMDEEVKCMSWGVLQQFNLDLIQCELFASSEPVREFEEGSLQLCFAELRQLMDLFTEMDSWSNYFADYGKQESKYLRVNPSTALTLLEKLREGEKKKTIFASLTKNEREKKSKSDTLREGEKKKTIFASLTKNEREKKSKSDTVVKKLKQLITSNTINNS</sequence>
<evidence type="ECO:0000256" key="2">
    <source>
        <dbReference type="ARBA" id="ARBA00022448"/>
    </source>
</evidence>
<reference evidence="6" key="1">
    <citation type="submission" date="2020-11" db="EMBL/GenBank/DDBJ databases">
        <authorList>
            <person name="Tran Van P."/>
        </authorList>
    </citation>
    <scope>NUCLEOTIDE SEQUENCE</scope>
</reference>
<dbReference type="OrthoDB" id="10267033at2759"/>
<dbReference type="FunFam" id="1.20.58.670:FF:000001">
    <property type="entry name" value="Exocyst complex component"/>
    <property type="match status" value="1"/>
</dbReference>
<keyword evidence="4" id="KW-0175">Coiled coil</keyword>
<accession>A0A7R9QW45</accession>
<name>A0A7R9QW45_9ACAR</name>
<evidence type="ECO:0000256" key="3">
    <source>
        <dbReference type="ARBA" id="ARBA00022483"/>
    </source>
</evidence>
<dbReference type="Gene3D" id="1.20.58.670">
    <property type="entry name" value="Dsl1p vesicle tethering complex, Tip20p subunit, domain D"/>
    <property type="match status" value="1"/>
</dbReference>
<dbReference type="PANTHER" id="PTHR12702:SF0">
    <property type="entry name" value="EXOCYST COMPLEX COMPONENT 6"/>
    <property type="match status" value="1"/>
</dbReference>
<keyword evidence="7" id="KW-1185">Reference proteome</keyword>
<evidence type="ECO:0000313" key="6">
    <source>
        <dbReference type="EMBL" id="CAD7660095.1"/>
    </source>
</evidence>
<protein>
    <recommendedName>
        <fullName evidence="5">Exocyst complex subunit EXOC6/Sec15 C-terminal domain-containing protein</fullName>
    </recommendedName>
</protein>
<dbReference type="EMBL" id="OC934062">
    <property type="protein sequence ID" value="CAD7660095.1"/>
    <property type="molecule type" value="Genomic_DNA"/>
</dbReference>
<evidence type="ECO:0000256" key="1">
    <source>
        <dbReference type="ARBA" id="ARBA00007944"/>
    </source>
</evidence>
<dbReference type="PANTHER" id="PTHR12702">
    <property type="entry name" value="SEC15"/>
    <property type="match status" value="1"/>
</dbReference>
<evidence type="ECO:0000259" key="5">
    <source>
        <dbReference type="Pfam" id="PF04091"/>
    </source>
</evidence>
<feature type="domain" description="Exocyst complex subunit EXOC6/Sec15 C-terminal" evidence="5">
    <location>
        <begin position="1"/>
        <end position="362"/>
    </location>
</feature>
<dbReference type="GO" id="GO:0016020">
    <property type="term" value="C:membrane"/>
    <property type="evidence" value="ECO:0007669"/>
    <property type="project" value="TreeGrafter"/>
</dbReference>
<dbReference type="GO" id="GO:0006886">
    <property type="term" value="P:intracellular protein transport"/>
    <property type="evidence" value="ECO:0007669"/>
    <property type="project" value="InterPro"/>
</dbReference>
<dbReference type="InterPro" id="IPR042044">
    <property type="entry name" value="EXOC6PINT-1/Sec15/Tip20_C_dom2"/>
</dbReference>
<dbReference type="EMBL" id="CAJPVJ010019237">
    <property type="protein sequence ID" value="CAG2177233.1"/>
    <property type="molecule type" value="Genomic_DNA"/>
</dbReference>